<dbReference type="Gene3D" id="2.40.50.100">
    <property type="match status" value="1"/>
</dbReference>
<sequence>MMRKYLLPILALIGLLLAITMVLIGNRQSPPSQPVVQSPKSPFPSYVAGAGIIEASTGNIIVGTPVSGVVVELYVHEGSEVQVGDKLFKIDDRELQAQLLPAMAKIKEIAARLAQAKSQFELANSLSDKRAISVEELNNRRFAVQLAEAELASAQAQVKQIQMDIERYTVRALIHGRVLQNKIRIGAFVQGGVPSDSSMLIGNDDRLFVRADIDENDAWRIQPGAHAVAFVRGNPNLHTTLKFERVDPYVLPKTSLTGDSTERVDTRALQVIYSFDHTTLPIYVGQQVDVFIETKQSQPSNGIHSQATLAASSAKIL</sequence>
<name>A0A5N4WTW0_9GAMM</name>
<dbReference type="Pfam" id="PF25917">
    <property type="entry name" value="BSH_RND"/>
    <property type="match status" value="1"/>
</dbReference>
<evidence type="ECO:0000256" key="2">
    <source>
        <dbReference type="SAM" id="Coils"/>
    </source>
</evidence>
<organism evidence="4 5">
    <name type="scientific">Acinetobacter tandoii</name>
    <dbReference type="NCBI Taxonomy" id="202954"/>
    <lineage>
        <taxon>Bacteria</taxon>
        <taxon>Pseudomonadati</taxon>
        <taxon>Pseudomonadota</taxon>
        <taxon>Gammaproteobacteria</taxon>
        <taxon>Moraxellales</taxon>
        <taxon>Moraxellaceae</taxon>
        <taxon>Acinetobacter</taxon>
    </lineage>
</organism>
<comment type="caution">
    <text evidence="4">The sequence shown here is derived from an EMBL/GenBank/DDBJ whole genome shotgun (WGS) entry which is preliminary data.</text>
</comment>
<protein>
    <submittedName>
        <fullName evidence="4">Efflux RND transporter periplasmic adaptor subunit</fullName>
    </submittedName>
</protein>
<dbReference type="NCBIfam" id="TIGR01730">
    <property type="entry name" value="RND_mfp"/>
    <property type="match status" value="1"/>
</dbReference>
<dbReference type="SUPFAM" id="SSF111369">
    <property type="entry name" value="HlyD-like secretion proteins"/>
    <property type="match status" value="1"/>
</dbReference>
<dbReference type="Gene3D" id="1.10.287.470">
    <property type="entry name" value="Helix hairpin bin"/>
    <property type="match status" value="1"/>
</dbReference>
<reference evidence="4 5" key="1">
    <citation type="submission" date="2019-09" db="EMBL/GenBank/DDBJ databases">
        <title>Draft genome sequence of Acinetobacter tandoii W4-4-4 isolated from environmental water sample.</title>
        <authorList>
            <person name="Wee S.K."/>
            <person name="Yan B."/>
            <person name="Mustaffa S.B."/>
            <person name="Yap E.P.H."/>
        </authorList>
    </citation>
    <scope>NUCLEOTIDE SEQUENCE [LARGE SCALE GENOMIC DNA]</scope>
    <source>
        <strain evidence="4 5">W4-4-4</strain>
    </source>
</reference>
<feature type="coiled-coil region" evidence="2">
    <location>
        <begin position="144"/>
        <end position="171"/>
    </location>
</feature>
<evidence type="ECO:0000313" key="5">
    <source>
        <dbReference type="Proteomes" id="UP000325788"/>
    </source>
</evidence>
<proteinExistence type="inferred from homology"/>
<dbReference type="InterPro" id="IPR006143">
    <property type="entry name" value="RND_pump_MFP"/>
</dbReference>
<keyword evidence="2" id="KW-0175">Coiled coil</keyword>
<dbReference type="Proteomes" id="UP000325788">
    <property type="component" value="Unassembled WGS sequence"/>
</dbReference>
<dbReference type="PANTHER" id="PTHR30469:SF15">
    <property type="entry name" value="HLYD FAMILY OF SECRETION PROTEINS"/>
    <property type="match status" value="1"/>
</dbReference>
<dbReference type="RefSeq" id="WP_151504135.1">
    <property type="nucleotide sequence ID" value="NZ_VXLD01000002.1"/>
</dbReference>
<comment type="similarity">
    <text evidence="1">Belongs to the membrane fusion protein (MFP) (TC 8.A.1) family.</text>
</comment>
<feature type="domain" description="Multidrug resistance protein MdtA-like barrel-sandwich hybrid" evidence="3">
    <location>
        <begin position="62"/>
        <end position="193"/>
    </location>
</feature>
<evidence type="ECO:0000256" key="1">
    <source>
        <dbReference type="ARBA" id="ARBA00009477"/>
    </source>
</evidence>
<dbReference type="AlphaFoldDB" id="A0A5N4WTW0"/>
<evidence type="ECO:0000259" key="3">
    <source>
        <dbReference type="Pfam" id="PF25917"/>
    </source>
</evidence>
<gene>
    <name evidence="4" type="ORF">F4W09_04305</name>
</gene>
<dbReference type="EMBL" id="VXLD01000002">
    <property type="protein sequence ID" value="KAB1857965.1"/>
    <property type="molecule type" value="Genomic_DNA"/>
</dbReference>
<dbReference type="PANTHER" id="PTHR30469">
    <property type="entry name" value="MULTIDRUG RESISTANCE PROTEIN MDTA"/>
    <property type="match status" value="1"/>
</dbReference>
<dbReference type="GO" id="GO:0015562">
    <property type="term" value="F:efflux transmembrane transporter activity"/>
    <property type="evidence" value="ECO:0007669"/>
    <property type="project" value="TreeGrafter"/>
</dbReference>
<accession>A0A5N4WTW0</accession>
<dbReference type="Gene3D" id="2.40.30.170">
    <property type="match status" value="1"/>
</dbReference>
<dbReference type="InterPro" id="IPR058625">
    <property type="entry name" value="MdtA-like_BSH"/>
</dbReference>
<dbReference type="GO" id="GO:1990281">
    <property type="term" value="C:efflux pump complex"/>
    <property type="evidence" value="ECO:0007669"/>
    <property type="project" value="TreeGrafter"/>
</dbReference>
<evidence type="ECO:0000313" key="4">
    <source>
        <dbReference type="EMBL" id="KAB1857965.1"/>
    </source>
</evidence>